<evidence type="ECO:0000256" key="5">
    <source>
        <dbReference type="ARBA" id="ARBA00023157"/>
    </source>
</evidence>
<evidence type="ECO:0000256" key="4">
    <source>
        <dbReference type="ARBA" id="ARBA00022729"/>
    </source>
</evidence>
<keyword evidence="12" id="KW-1185">Reference proteome</keyword>
<dbReference type="InterPro" id="IPR005468">
    <property type="entry name" value="Avidin/str"/>
</dbReference>
<dbReference type="SUPFAM" id="SSF50876">
    <property type="entry name" value="Avidin/streptavidin"/>
    <property type="match status" value="1"/>
</dbReference>
<dbReference type="PANTHER" id="PTHR34399">
    <property type="entry name" value="AVIDIN-RELATED"/>
    <property type="match status" value="1"/>
</dbReference>
<accession>A0AAW1C3K0</accession>
<protein>
    <submittedName>
        <fullName evidence="11">Avidin-like</fullName>
    </submittedName>
</protein>
<evidence type="ECO:0000256" key="6">
    <source>
        <dbReference type="ARBA" id="ARBA00023180"/>
    </source>
</evidence>
<evidence type="ECO:0000256" key="10">
    <source>
        <dbReference type="SAM" id="Phobius"/>
    </source>
</evidence>
<sequence length="452" mass="46406">MQQSQHGNGTHGSVALTTSGVVISVVGGGGSGGGGGGGGEGGDGVGGGKNARVGSEAVGFPRRNAPAPLAAQVLLSARSRTSDFAEASAPRTGILPFPAAVGGGRRQLKGGGERTGASGGFIRGVPPGAGTCRFLETTMAIGLAALGLLAFLLGCSGIFAQPQNSEPAAEVRCGVGGGGFQPPVWKAPHTHQPLLGWAAGAGGGSRRAAQRVPLLGVDRTRSRRPERQGPWSPKADRPSVSSSVLSHDFGSLPPGLMPSLAALMAEPSARGVSSRTRSGRCLDPRTLGCAPFASPTRRGQPWGSGTWEQRVFSDPPEKMEPESLPVGQLGLASACSLLGTWKNDLNSTMEIPSVSNTGVFSGLYKTAVSGSGKPVPSSPLQGIQHLGSQPTFGFTVSWKVTESTTVFVGQCLMDENGKEQLKTTWLLRAKVRSAAEDWGATRVGTNIFWRIK</sequence>
<keyword evidence="10" id="KW-1133">Transmembrane helix</keyword>
<evidence type="ECO:0000256" key="9">
    <source>
        <dbReference type="SAM" id="MobiDB-lite"/>
    </source>
</evidence>
<evidence type="ECO:0000256" key="7">
    <source>
        <dbReference type="ARBA" id="ARBA00023267"/>
    </source>
</evidence>
<proteinExistence type="inferred from homology"/>
<comment type="subcellular location">
    <subcellularLocation>
        <location evidence="1">Secreted</location>
    </subcellularLocation>
</comment>
<feature type="transmembrane region" description="Helical" evidence="10">
    <location>
        <begin position="140"/>
        <end position="160"/>
    </location>
</feature>
<dbReference type="PROSITE" id="PS51326">
    <property type="entry name" value="AVIDIN_2"/>
    <property type="match status" value="1"/>
</dbReference>
<evidence type="ECO:0000256" key="2">
    <source>
        <dbReference type="ARBA" id="ARBA00006297"/>
    </source>
</evidence>
<comment type="caution">
    <text evidence="11">The sequence shown here is derived from an EMBL/GenBank/DDBJ whole genome shotgun (WGS) entry which is preliminary data.</text>
</comment>
<dbReference type="AlphaFoldDB" id="A0AAW1C3K0"/>
<dbReference type="PRINTS" id="PR00709">
    <property type="entry name" value="AVIDIN"/>
</dbReference>
<evidence type="ECO:0000313" key="12">
    <source>
        <dbReference type="Proteomes" id="UP001474421"/>
    </source>
</evidence>
<dbReference type="InterPro" id="IPR051764">
    <property type="entry name" value="Avidin/Streptavidin-rel"/>
</dbReference>
<keyword evidence="4" id="KW-0732">Signal</keyword>
<feature type="region of interest" description="Disordered" evidence="9">
    <location>
        <begin position="198"/>
        <end position="247"/>
    </location>
</feature>
<dbReference type="Pfam" id="PF01382">
    <property type="entry name" value="Avidin"/>
    <property type="match status" value="1"/>
</dbReference>
<keyword evidence="7" id="KW-0092">Biotin</keyword>
<evidence type="ECO:0000313" key="11">
    <source>
        <dbReference type="EMBL" id="KAK9408696.1"/>
    </source>
</evidence>
<dbReference type="InterPro" id="IPR036896">
    <property type="entry name" value="Avidin-like_sf"/>
</dbReference>
<feature type="compositionally biased region" description="Basic and acidic residues" evidence="9">
    <location>
        <begin position="218"/>
        <end position="227"/>
    </location>
</feature>
<organism evidence="11 12">
    <name type="scientific">Crotalus adamanteus</name>
    <name type="common">Eastern diamondback rattlesnake</name>
    <dbReference type="NCBI Taxonomy" id="8729"/>
    <lineage>
        <taxon>Eukaryota</taxon>
        <taxon>Metazoa</taxon>
        <taxon>Chordata</taxon>
        <taxon>Craniata</taxon>
        <taxon>Vertebrata</taxon>
        <taxon>Euteleostomi</taxon>
        <taxon>Lepidosauria</taxon>
        <taxon>Squamata</taxon>
        <taxon>Bifurcata</taxon>
        <taxon>Unidentata</taxon>
        <taxon>Episquamata</taxon>
        <taxon>Toxicofera</taxon>
        <taxon>Serpentes</taxon>
        <taxon>Colubroidea</taxon>
        <taxon>Viperidae</taxon>
        <taxon>Crotalinae</taxon>
        <taxon>Crotalus</taxon>
    </lineage>
</organism>
<name>A0AAW1C3K0_CROAD</name>
<keyword evidence="10" id="KW-0472">Membrane</keyword>
<dbReference type="Gene3D" id="2.40.128.30">
    <property type="entry name" value="Avidin-like"/>
    <property type="match status" value="1"/>
</dbReference>
<keyword evidence="10" id="KW-0812">Transmembrane</keyword>
<feature type="disulfide bond" evidence="8">
    <location>
        <begin position="335"/>
        <end position="411"/>
    </location>
</feature>
<evidence type="ECO:0000256" key="1">
    <source>
        <dbReference type="ARBA" id="ARBA00004613"/>
    </source>
</evidence>
<dbReference type="EMBL" id="JAOTOJ010000002">
    <property type="protein sequence ID" value="KAK9408696.1"/>
    <property type="molecule type" value="Genomic_DNA"/>
</dbReference>
<comment type="similarity">
    <text evidence="2">Belongs to the avidin/streptavidin family.</text>
</comment>
<dbReference type="GO" id="GO:0005576">
    <property type="term" value="C:extracellular region"/>
    <property type="evidence" value="ECO:0007669"/>
    <property type="project" value="UniProtKB-SubCell"/>
</dbReference>
<evidence type="ECO:0000256" key="8">
    <source>
        <dbReference type="PIRSR" id="PIRSR605468-51"/>
    </source>
</evidence>
<dbReference type="GO" id="GO:0009374">
    <property type="term" value="F:biotin binding"/>
    <property type="evidence" value="ECO:0007669"/>
    <property type="project" value="InterPro"/>
</dbReference>
<keyword evidence="5 8" id="KW-1015">Disulfide bond</keyword>
<keyword evidence="3" id="KW-0964">Secreted</keyword>
<dbReference type="Proteomes" id="UP001474421">
    <property type="component" value="Unassembled WGS sequence"/>
</dbReference>
<dbReference type="InterPro" id="IPR005469">
    <property type="entry name" value="Avidin"/>
</dbReference>
<keyword evidence="6" id="KW-0325">Glycoprotein</keyword>
<dbReference type="PANTHER" id="PTHR34399:SF3">
    <property type="entry name" value="AVID PROTEIN-RELATED"/>
    <property type="match status" value="1"/>
</dbReference>
<reference evidence="11 12" key="1">
    <citation type="journal article" date="2024" name="Proc. Natl. Acad. Sci. U.S.A.">
        <title>The genetic regulatory architecture and epigenomic basis for age-related changes in rattlesnake venom.</title>
        <authorList>
            <person name="Hogan M.P."/>
            <person name="Holding M.L."/>
            <person name="Nystrom G.S."/>
            <person name="Colston T.J."/>
            <person name="Bartlett D.A."/>
            <person name="Mason A.J."/>
            <person name="Ellsworth S.A."/>
            <person name="Rautsaw R.M."/>
            <person name="Lawrence K.C."/>
            <person name="Strickland J.L."/>
            <person name="He B."/>
            <person name="Fraser P."/>
            <person name="Margres M.J."/>
            <person name="Gilbert D.M."/>
            <person name="Gibbs H.L."/>
            <person name="Parkinson C.L."/>
            <person name="Rokyta D.R."/>
        </authorList>
    </citation>
    <scope>NUCLEOTIDE SEQUENCE [LARGE SCALE GENOMIC DNA]</scope>
    <source>
        <strain evidence="11">DRR0105</strain>
    </source>
</reference>
<gene>
    <name evidence="11" type="ORF">NXF25_007470</name>
</gene>
<evidence type="ECO:0000256" key="3">
    <source>
        <dbReference type="ARBA" id="ARBA00022525"/>
    </source>
</evidence>